<feature type="domain" description="Phosphoesterase HXTX" evidence="3">
    <location>
        <begin position="50"/>
        <end position="99"/>
    </location>
</feature>
<sequence>MSENKLQNTVKRLFVGFDISASTQIKLRQIATTVTSPLLMTAQPLLSSCSQVPIENMHVTLGFLGQVNQEKTTNVYNSLQSLRGNAFSNDFGQISYWQATKILCIEGSAPPALTNLHRQIQTIAADLELYQSKYEYRPHITLARPIRTASSVTHADIEEHLNQFNQQLHPIKIEFDQLHLYQSLNVGQGRPPRYLKLCTRKLGA</sequence>
<dbReference type="GO" id="GO:0008664">
    <property type="term" value="F:RNA 2',3'-cyclic 3'-phosphodiesterase activity"/>
    <property type="evidence" value="ECO:0007669"/>
    <property type="project" value="UniProtKB-EC"/>
</dbReference>
<dbReference type="OrthoDB" id="7061261at2"/>
<dbReference type="RefSeq" id="WP_130598398.1">
    <property type="nucleotide sequence ID" value="NZ_CP036200.1"/>
</dbReference>
<dbReference type="PANTHER" id="PTHR35561:SF1">
    <property type="entry name" value="RNA 2',3'-CYCLIC PHOSPHODIESTERASE"/>
    <property type="match status" value="1"/>
</dbReference>
<dbReference type="EC" id="3.1.4.58" evidence="2"/>
<dbReference type="InterPro" id="IPR004175">
    <property type="entry name" value="RNA_CPDase"/>
</dbReference>
<comment type="function">
    <text evidence="2">Hydrolyzes RNA 2',3'-cyclic phosphodiester to an RNA 2'-phosphomonoester.</text>
</comment>
<comment type="catalytic activity">
    <reaction evidence="2">
        <text>a 3'-end 2',3'-cyclophospho-ribonucleotide-RNA + H2O = a 3'-end 2'-phospho-ribonucleotide-RNA + H(+)</text>
        <dbReference type="Rhea" id="RHEA:11828"/>
        <dbReference type="Rhea" id="RHEA-COMP:10464"/>
        <dbReference type="Rhea" id="RHEA-COMP:17353"/>
        <dbReference type="ChEBI" id="CHEBI:15377"/>
        <dbReference type="ChEBI" id="CHEBI:15378"/>
        <dbReference type="ChEBI" id="CHEBI:83064"/>
        <dbReference type="ChEBI" id="CHEBI:173113"/>
        <dbReference type="EC" id="3.1.4.58"/>
    </reaction>
</comment>
<gene>
    <name evidence="4" type="primary">thpR</name>
    <name evidence="4" type="ORF">EXU30_06325</name>
</gene>
<dbReference type="InterPro" id="IPR009097">
    <property type="entry name" value="Cyclic_Pdiesterase"/>
</dbReference>
<feature type="active site" description="Proton acceptor" evidence="2">
    <location>
        <position position="139"/>
    </location>
</feature>
<feature type="active site" description="Proton donor" evidence="2">
    <location>
        <position position="58"/>
    </location>
</feature>
<name>A0A411PFW5_9GAMM</name>
<feature type="short sequence motif" description="HXTX 2" evidence="2">
    <location>
        <begin position="139"/>
        <end position="142"/>
    </location>
</feature>
<evidence type="ECO:0000313" key="5">
    <source>
        <dbReference type="Proteomes" id="UP000291106"/>
    </source>
</evidence>
<dbReference type="SUPFAM" id="SSF55144">
    <property type="entry name" value="LigT-like"/>
    <property type="match status" value="1"/>
</dbReference>
<dbReference type="InterPro" id="IPR014051">
    <property type="entry name" value="Phosphoesterase_HXTX"/>
</dbReference>
<accession>A0A411PFW5</accession>
<dbReference type="GO" id="GO:0004113">
    <property type="term" value="F:2',3'-cyclic-nucleotide 3'-phosphodiesterase activity"/>
    <property type="evidence" value="ECO:0007669"/>
    <property type="project" value="InterPro"/>
</dbReference>
<feature type="domain" description="Phosphoesterase HXTX" evidence="3">
    <location>
        <begin position="110"/>
        <end position="185"/>
    </location>
</feature>
<dbReference type="Gene3D" id="3.90.1140.10">
    <property type="entry name" value="Cyclic phosphodiesterase"/>
    <property type="match status" value="1"/>
</dbReference>
<evidence type="ECO:0000256" key="1">
    <source>
        <dbReference type="ARBA" id="ARBA00022801"/>
    </source>
</evidence>
<dbReference type="HAMAP" id="MF_01940">
    <property type="entry name" value="RNA_CPDase"/>
    <property type="match status" value="1"/>
</dbReference>
<evidence type="ECO:0000259" key="3">
    <source>
        <dbReference type="Pfam" id="PF02834"/>
    </source>
</evidence>
<proteinExistence type="inferred from homology"/>
<dbReference type="EMBL" id="CP036200">
    <property type="protein sequence ID" value="QBF82354.1"/>
    <property type="molecule type" value="Genomic_DNA"/>
</dbReference>
<reference evidence="4 5" key="1">
    <citation type="submission" date="2019-02" db="EMBL/GenBank/DDBJ databases">
        <title>Shewanella sp. D4-2 isolated from Dokdo Island.</title>
        <authorList>
            <person name="Baek K."/>
        </authorList>
    </citation>
    <scope>NUCLEOTIDE SEQUENCE [LARGE SCALE GENOMIC DNA]</scope>
    <source>
        <strain evidence="4 5">D4-2</strain>
    </source>
</reference>
<evidence type="ECO:0000256" key="2">
    <source>
        <dbReference type="HAMAP-Rule" id="MF_01940"/>
    </source>
</evidence>
<feature type="short sequence motif" description="HXTX 1" evidence="2">
    <location>
        <begin position="58"/>
        <end position="61"/>
    </location>
</feature>
<dbReference type="PANTHER" id="PTHR35561">
    <property type="entry name" value="RNA 2',3'-CYCLIC PHOSPHODIESTERASE"/>
    <property type="match status" value="1"/>
</dbReference>
<dbReference type="Pfam" id="PF02834">
    <property type="entry name" value="LigT_PEase"/>
    <property type="match status" value="2"/>
</dbReference>
<dbReference type="AlphaFoldDB" id="A0A411PFW5"/>
<organism evidence="4 5">
    <name type="scientific">Shewanella maritima</name>
    <dbReference type="NCBI Taxonomy" id="2520507"/>
    <lineage>
        <taxon>Bacteria</taxon>
        <taxon>Pseudomonadati</taxon>
        <taxon>Pseudomonadota</taxon>
        <taxon>Gammaproteobacteria</taxon>
        <taxon>Alteromonadales</taxon>
        <taxon>Shewanellaceae</taxon>
        <taxon>Shewanella</taxon>
    </lineage>
</organism>
<comment type="similarity">
    <text evidence="2">Belongs to the 2H phosphoesterase superfamily. ThpR family.</text>
</comment>
<keyword evidence="5" id="KW-1185">Reference proteome</keyword>
<dbReference type="Proteomes" id="UP000291106">
    <property type="component" value="Chromosome"/>
</dbReference>
<keyword evidence="1 2" id="KW-0378">Hydrolase</keyword>
<evidence type="ECO:0000313" key="4">
    <source>
        <dbReference type="EMBL" id="QBF82354.1"/>
    </source>
</evidence>
<dbReference type="NCBIfam" id="TIGR02258">
    <property type="entry name" value="2_5_ligase"/>
    <property type="match status" value="1"/>
</dbReference>
<protein>
    <recommendedName>
        <fullName evidence="2">RNA 2',3'-cyclic phosphodiesterase</fullName>
        <shortName evidence="2">RNA 2',3'-CPDase</shortName>
        <ecNumber evidence="2">3.1.4.58</ecNumber>
    </recommendedName>
</protein>
<dbReference type="KEGG" id="smai:EXU30_06325"/>